<comment type="caution">
    <text evidence="6">The sequence shown here is derived from an EMBL/GenBank/DDBJ whole genome shotgun (WGS) entry which is preliminary data.</text>
</comment>
<keyword evidence="7" id="KW-1185">Reference proteome</keyword>
<dbReference type="InterPro" id="IPR002893">
    <property type="entry name" value="Znf_MYND"/>
</dbReference>
<dbReference type="Pfam" id="PF01753">
    <property type="entry name" value="zf-MYND"/>
    <property type="match status" value="1"/>
</dbReference>
<keyword evidence="3" id="KW-0862">Zinc</keyword>
<evidence type="ECO:0000313" key="7">
    <source>
        <dbReference type="Proteomes" id="UP001219525"/>
    </source>
</evidence>
<evidence type="ECO:0000256" key="4">
    <source>
        <dbReference type="PROSITE-ProRule" id="PRU00134"/>
    </source>
</evidence>
<evidence type="ECO:0000256" key="3">
    <source>
        <dbReference type="ARBA" id="ARBA00022833"/>
    </source>
</evidence>
<dbReference type="AlphaFoldDB" id="A0AAD6YR39"/>
<evidence type="ECO:0000313" key="6">
    <source>
        <dbReference type="EMBL" id="KAJ7226931.1"/>
    </source>
</evidence>
<dbReference type="Gene3D" id="6.10.140.2220">
    <property type="match status" value="1"/>
</dbReference>
<dbReference type="Proteomes" id="UP001219525">
    <property type="component" value="Unassembled WGS sequence"/>
</dbReference>
<name>A0AAD6YR39_9AGAR</name>
<reference evidence="6" key="1">
    <citation type="submission" date="2023-03" db="EMBL/GenBank/DDBJ databases">
        <title>Massive genome expansion in bonnet fungi (Mycena s.s.) driven by repeated elements and novel gene families across ecological guilds.</title>
        <authorList>
            <consortium name="Lawrence Berkeley National Laboratory"/>
            <person name="Harder C.B."/>
            <person name="Miyauchi S."/>
            <person name="Viragh M."/>
            <person name="Kuo A."/>
            <person name="Thoen E."/>
            <person name="Andreopoulos B."/>
            <person name="Lu D."/>
            <person name="Skrede I."/>
            <person name="Drula E."/>
            <person name="Henrissat B."/>
            <person name="Morin E."/>
            <person name="Kohler A."/>
            <person name="Barry K."/>
            <person name="LaButti K."/>
            <person name="Morin E."/>
            <person name="Salamov A."/>
            <person name="Lipzen A."/>
            <person name="Mereny Z."/>
            <person name="Hegedus B."/>
            <person name="Baldrian P."/>
            <person name="Stursova M."/>
            <person name="Weitz H."/>
            <person name="Taylor A."/>
            <person name="Grigoriev I.V."/>
            <person name="Nagy L.G."/>
            <person name="Martin F."/>
            <person name="Kauserud H."/>
        </authorList>
    </citation>
    <scope>NUCLEOTIDE SEQUENCE</scope>
    <source>
        <strain evidence="6">9144</strain>
    </source>
</reference>
<evidence type="ECO:0000256" key="2">
    <source>
        <dbReference type="ARBA" id="ARBA00022771"/>
    </source>
</evidence>
<feature type="domain" description="MYND-type" evidence="5">
    <location>
        <begin position="253"/>
        <end position="290"/>
    </location>
</feature>
<sequence length="295" mass="32373">MPPASSNTISLNNGRKYKLSDILPEVISLGEMLVSNAHLKAASPLPADTDLSESEQKEVQDQITALSVLPPAAKSIFWSAFAAKHLPDIAAALRQLSHATQHQAISTAIQILSLMPDPKQEPYFRKFLRNSAASKDLPTIIANAFATEGTAWKPPASPFLHCTLIIHTLFWCDPSLGDDGKASIDASVRTALAAALNTMLADPRIRAKPLVDRVDVERLLNILNVIDSGEIPGSYYLDSTREYLEGQIDMCSGDLCDEDAELSCSKCKTVRYCGEECQSWHWKNGHKARCFTTEY</sequence>
<keyword evidence="1" id="KW-0479">Metal-binding</keyword>
<protein>
    <recommendedName>
        <fullName evidence="5">MYND-type domain-containing protein</fullName>
    </recommendedName>
</protein>
<evidence type="ECO:0000256" key="1">
    <source>
        <dbReference type="ARBA" id="ARBA00022723"/>
    </source>
</evidence>
<dbReference type="GO" id="GO:0008270">
    <property type="term" value="F:zinc ion binding"/>
    <property type="evidence" value="ECO:0007669"/>
    <property type="project" value="UniProtKB-KW"/>
</dbReference>
<dbReference type="SUPFAM" id="SSF144232">
    <property type="entry name" value="HIT/MYND zinc finger-like"/>
    <property type="match status" value="1"/>
</dbReference>
<dbReference type="PROSITE" id="PS50865">
    <property type="entry name" value="ZF_MYND_2"/>
    <property type="match status" value="1"/>
</dbReference>
<gene>
    <name evidence="6" type="ORF">GGX14DRAFT_417711</name>
</gene>
<keyword evidence="2 4" id="KW-0863">Zinc-finger</keyword>
<dbReference type="EMBL" id="JARJCW010000003">
    <property type="protein sequence ID" value="KAJ7226931.1"/>
    <property type="molecule type" value="Genomic_DNA"/>
</dbReference>
<proteinExistence type="predicted"/>
<evidence type="ECO:0000259" key="5">
    <source>
        <dbReference type="PROSITE" id="PS50865"/>
    </source>
</evidence>
<accession>A0AAD6YR39</accession>
<organism evidence="6 7">
    <name type="scientific">Mycena pura</name>
    <dbReference type="NCBI Taxonomy" id="153505"/>
    <lineage>
        <taxon>Eukaryota</taxon>
        <taxon>Fungi</taxon>
        <taxon>Dikarya</taxon>
        <taxon>Basidiomycota</taxon>
        <taxon>Agaricomycotina</taxon>
        <taxon>Agaricomycetes</taxon>
        <taxon>Agaricomycetidae</taxon>
        <taxon>Agaricales</taxon>
        <taxon>Marasmiineae</taxon>
        <taxon>Mycenaceae</taxon>
        <taxon>Mycena</taxon>
    </lineage>
</organism>